<gene>
    <name evidence="2" type="ORF">ATI61_108199</name>
</gene>
<dbReference type="SUPFAM" id="SSF82185">
    <property type="entry name" value="Histone H3 K4-specific methyltransferase SET7/9 N-terminal domain"/>
    <property type="match status" value="1"/>
</dbReference>
<dbReference type="EMBL" id="QUMU01000008">
    <property type="protein sequence ID" value="REG28661.1"/>
    <property type="molecule type" value="Genomic_DNA"/>
</dbReference>
<protein>
    <submittedName>
        <fullName evidence="2">MORN repeat protein</fullName>
    </submittedName>
</protein>
<sequence>MSLKIASRTLFILAMTAAPVALAEGASSTNSAQDVRLACPAGTVQKGRKVSKTDGSFCVKVGSKKDGEAQLHGPYVDFHSNGQKQSEGQYSDGARAGLWTFWDANGVKTGETQFSGGNYHGKRVEYFSNGKQRLVEEYANGKRNGLVQEFSEDGKLVRQAQYRDNEQVVTK</sequence>
<reference evidence="2 3" key="1">
    <citation type="submission" date="2018-08" db="EMBL/GenBank/DDBJ databases">
        <title>Genomic Encyclopedia of Archaeal and Bacterial Type Strains, Phase II (KMG-II): from individual species to whole genera.</title>
        <authorList>
            <person name="Goeker M."/>
        </authorList>
    </citation>
    <scope>NUCLEOTIDE SEQUENCE [LARGE SCALE GENOMIC DNA]</scope>
    <source>
        <strain evidence="2 3">DSM 2261</strain>
    </source>
</reference>
<dbReference type="Gene3D" id="3.90.930.1">
    <property type="match status" value="1"/>
</dbReference>
<dbReference type="Proteomes" id="UP000256345">
    <property type="component" value="Unassembled WGS sequence"/>
</dbReference>
<dbReference type="RefSeq" id="WP_063796884.1">
    <property type="nucleotide sequence ID" value="NZ_CP011509.1"/>
</dbReference>
<dbReference type="InterPro" id="IPR011652">
    <property type="entry name" value="MORN_2"/>
</dbReference>
<feature type="chain" id="PRO_5047231956" evidence="1">
    <location>
        <begin position="24"/>
        <end position="171"/>
    </location>
</feature>
<organism evidence="2 3">
    <name type="scientific">Archangium gephyra</name>
    <dbReference type="NCBI Taxonomy" id="48"/>
    <lineage>
        <taxon>Bacteria</taxon>
        <taxon>Pseudomonadati</taxon>
        <taxon>Myxococcota</taxon>
        <taxon>Myxococcia</taxon>
        <taxon>Myxococcales</taxon>
        <taxon>Cystobacterineae</taxon>
        <taxon>Archangiaceae</taxon>
        <taxon>Archangium</taxon>
    </lineage>
</organism>
<name>A0ABX9JWY3_9BACT</name>
<dbReference type="Pfam" id="PF07661">
    <property type="entry name" value="MORN_2"/>
    <property type="match status" value="2"/>
</dbReference>
<keyword evidence="1" id="KW-0732">Signal</keyword>
<comment type="caution">
    <text evidence="2">The sequence shown here is derived from an EMBL/GenBank/DDBJ whole genome shotgun (WGS) entry which is preliminary data.</text>
</comment>
<evidence type="ECO:0000256" key="1">
    <source>
        <dbReference type="SAM" id="SignalP"/>
    </source>
</evidence>
<keyword evidence="3" id="KW-1185">Reference proteome</keyword>
<accession>A0ABX9JWY3</accession>
<proteinExistence type="predicted"/>
<evidence type="ECO:0000313" key="2">
    <source>
        <dbReference type="EMBL" id="REG28661.1"/>
    </source>
</evidence>
<evidence type="ECO:0000313" key="3">
    <source>
        <dbReference type="Proteomes" id="UP000256345"/>
    </source>
</evidence>
<feature type="signal peptide" evidence="1">
    <location>
        <begin position="1"/>
        <end position="23"/>
    </location>
</feature>